<evidence type="ECO:0000256" key="9">
    <source>
        <dbReference type="ARBA" id="ARBA00031636"/>
    </source>
</evidence>
<feature type="transmembrane region" description="Helical" evidence="10">
    <location>
        <begin position="127"/>
        <end position="145"/>
    </location>
</feature>
<dbReference type="Pfam" id="PF01554">
    <property type="entry name" value="MatE"/>
    <property type="match status" value="2"/>
</dbReference>
<dbReference type="CDD" id="cd13131">
    <property type="entry name" value="MATE_NorM_like"/>
    <property type="match status" value="1"/>
</dbReference>
<accession>J9DBU7</accession>
<evidence type="ECO:0000256" key="7">
    <source>
        <dbReference type="ARBA" id="ARBA00023065"/>
    </source>
</evidence>
<dbReference type="GO" id="GO:0015297">
    <property type="term" value="F:antiporter activity"/>
    <property type="evidence" value="ECO:0007669"/>
    <property type="project" value="UniProtKB-KW"/>
</dbReference>
<feature type="transmembrane region" description="Helical" evidence="10">
    <location>
        <begin position="316"/>
        <end position="341"/>
    </location>
</feature>
<keyword evidence="3" id="KW-0050">Antiport</keyword>
<keyword evidence="6 10" id="KW-1133">Transmembrane helix</keyword>
<feature type="transmembrane region" description="Helical" evidence="10">
    <location>
        <begin position="270"/>
        <end position="295"/>
    </location>
</feature>
<evidence type="ECO:0000256" key="8">
    <source>
        <dbReference type="ARBA" id="ARBA00023136"/>
    </source>
</evidence>
<evidence type="ECO:0000256" key="10">
    <source>
        <dbReference type="SAM" id="Phobius"/>
    </source>
</evidence>
<dbReference type="InterPro" id="IPR050222">
    <property type="entry name" value="MATE_MdtK"/>
</dbReference>
<feature type="transmembrane region" description="Helical" evidence="10">
    <location>
        <begin position="189"/>
        <end position="211"/>
    </location>
</feature>
<comment type="subcellular location">
    <subcellularLocation>
        <location evidence="1">Cell membrane</location>
        <topology evidence="1">Multi-pass membrane protein</topology>
    </subcellularLocation>
</comment>
<feature type="transmembrane region" description="Helical" evidence="10">
    <location>
        <begin position="414"/>
        <end position="435"/>
    </location>
</feature>
<dbReference type="InterPro" id="IPR002528">
    <property type="entry name" value="MATE_fam"/>
</dbReference>
<feature type="transmembrane region" description="Helical" evidence="10">
    <location>
        <begin position="238"/>
        <end position="264"/>
    </location>
</feature>
<feature type="transmembrane region" description="Helical" evidence="10">
    <location>
        <begin position="347"/>
        <end position="364"/>
    </location>
</feature>
<gene>
    <name evidence="11" type="ORF">EVA_01336</name>
</gene>
<feature type="transmembrane region" description="Helical" evidence="10">
    <location>
        <begin position="91"/>
        <end position="115"/>
    </location>
</feature>
<organism evidence="11">
    <name type="scientific">gut metagenome</name>
    <dbReference type="NCBI Taxonomy" id="749906"/>
    <lineage>
        <taxon>unclassified sequences</taxon>
        <taxon>metagenomes</taxon>
        <taxon>organismal metagenomes</taxon>
    </lineage>
</organism>
<proteinExistence type="predicted"/>
<dbReference type="EMBL" id="AMCI01000192">
    <property type="protein sequence ID" value="EJX10401.1"/>
    <property type="molecule type" value="Genomic_DNA"/>
</dbReference>
<sequence>MEYKQHIKLLVSLGLPIIIGQLGNIITGLADTVMVGQHSTDELAAASFVNNVINAFIILGTGFSFNYTPIIGEHIAINKRIAIGGWLKNSLMANTTTTVLILFVLFLIYINVGYLGQPEELMPLIRPYYLVLMFSVLLVMLSNTFRQFVEGIMDASISMWVLTLVNAINIVGNYVLIYGKCGFPELGLLGAGISTLFSRIIMLLLFVAVFVRQEKYKPFRKGFLVTPFRKTYWKRLNLIGWPIAFQQGIEATTFCITTIMIGWLGGMALAAHQVAIAISTVSFTMYLGLGSAVAIRTSMFKGLQDWRNVRRVTLAGVGLAVLLSVTLSLLLYLCCDTIGSYFTDDEAVLQIVAILLPILIAYQFGDSIQIVLANALRGLSDVTSIMIISFVAYFIIAIPAGYAIAFFLDKGIAGIWLSYPIGFTCSVILLGMRAYRVMKR</sequence>
<reference evidence="11" key="1">
    <citation type="journal article" date="2012" name="PLoS ONE">
        <title>Gene sets for utilization of primary and secondary nutrition supplies in the distal gut of endangered iberian lynx.</title>
        <authorList>
            <person name="Alcaide M."/>
            <person name="Messina E."/>
            <person name="Richter M."/>
            <person name="Bargiela R."/>
            <person name="Peplies J."/>
            <person name="Huws S.A."/>
            <person name="Newbold C.J."/>
            <person name="Golyshin P.N."/>
            <person name="Simon M.A."/>
            <person name="Lopez G."/>
            <person name="Yakimov M.M."/>
            <person name="Ferrer M."/>
        </authorList>
    </citation>
    <scope>NUCLEOTIDE SEQUENCE</scope>
</reference>
<keyword evidence="8 10" id="KW-0472">Membrane</keyword>
<dbReference type="NCBIfam" id="TIGR00797">
    <property type="entry name" value="matE"/>
    <property type="match status" value="1"/>
</dbReference>
<keyword evidence="2" id="KW-0813">Transport</keyword>
<evidence type="ECO:0000256" key="5">
    <source>
        <dbReference type="ARBA" id="ARBA00022692"/>
    </source>
</evidence>
<feature type="transmembrane region" description="Helical" evidence="10">
    <location>
        <begin position="7"/>
        <end position="28"/>
    </location>
</feature>
<evidence type="ECO:0000256" key="6">
    <source>
        <dbReference type="ARBA" id="ARBA00022989"/>
    </source>
</evidence>
<name>J9DBU7_9ZZZZ</name>
<evidence type="ECO:0000256" key="4">
    <source>
        <dbReference type="ARBA" id="ARBA00022475"/>
    </source>
</evidence>
<dbReference type="GO" id="GO:0042910">
    <property type="term" value="F:xenobiotic transmembrane transporter activity"/>
    <property type="evidence" value="ECO:0007669"/>
    <property type="project" value="InterPro"/>
</dbReference>
<keyword evidence="5 10" id="KW-0812">Transmembrane</keyword>
<dbReference type="AlphaFoldDB" id="J9DBU7"/>
<feature type="transmembrane region" description="Helical" evidence="10">
    <location>
        <begin position="385"/>
        <end position="408"/>
    </location>
</feature>
<evidence type="ECO:0000313" key="11">
    <source>
        <dbReference type="EMBL" id="EJX10401.1"/>
    </source>
</evidence>
<keyword evidence="7" id="KW-0406">Ion transport</keyword>
<comment type="caution">
    <text evidence="11">The sequence shown here is derived from an EMBL/GenBank/DDBJ whole genome shotgun (WGS) entry which is preliminary data.</text>
</comment>
<evidence type="ECO:0000256" key="2">
    <source>
        <dbReference type="ARBA" id="ARBA00022448"/>
    </source>
</evidence>
<feature type="transmembrane region" description="Helical" evidence="10">
    <location>
        <begin position="48"/>
        <end position="70"/>
    </location>
</feature>
<protein>
    <recommendedName>
        <fullName evidence="9">Multidrug-efflux transporter</fullName>
    </recommendedName>
</protein>
<dbReference type="PANTHER" id="PTHR43298:SF2">
    <property type="entry name" value="FMN_FAD EXPORTER YEEO-RELATED"/>
    <property type="match status" value="1"/>
</dbReference>
<dbReference type="PANTHER" id="PTHR43298">
    <property type="entry name" value="MULTIDRUG RESISTANCE PROTEIN NORM-RELATED"/>
    <property type="match status" value="1"/>
</dbReference>
<evidence type="ECO:0000256" key="1">
    <source>
        <dbReference type="ARBA" id="ARBA00004651"/>
    </source>
</evidence>
<feature type="transmembrane region" description="Helical" evidence="10">
    <location>
        <begin position="157"/>
        <end position="177"/>
    </location>
</feature>
<dbReference type="InterPro" id="IPR048279">
    <property type="entry name" value="MdtK-like"/>
</dbReference>
<dbReference type="GO" id="GO:0005886">
    <property type="term" value="C:plasma membrane"/>
    <property type="evidence" value="ECO:0007669"/>
    <property type="project" value="UniProtKB-SubCell"/>
</dbReference>
<dbReference type="PIRSF" id="PIRSF006603">
    <property type="entry name" value="DinF"/>
    <property type="match status" value="1"/>
</dbReference>
<keyword evidence="4" id="KW-1003">Cell membrane</keyword>
<dbReference type="GO" id="GO:0006811">
    <property type="term" value="P:monoatomic ion transport"/>
    <property type="evidence" value="ECO:0007669"/>
    <property type="project" value="UniProtKB-KW"/>
</dbReference>
<evidence type="ECO:0000256" key="3">
    <source>
        <dbReference type="ARBA" id="ARBA00022449"/>
    </source>
</evidence>